<dbReference type="RefSeq" id="WP_125876809.1">
    <property type="nucleotide sequence ID" value="NZ_RHQL01000002.1"/>
</dbReference>
<comment type="caution">
    <text evidence="1">The sequence shown here is derived from an EMBL/GenBank/DDBJ whole genome shotgun (WGS) entry which is preliminary data.</text>
</comment>
<protein>
    <submittedName>
        <fullName evidence="1">Uncharacterized protein</fullName>
    </submittedName>
</protein>
<dbReference type="EMBL" id="RHQL01000002">
    <property type="protein sequence ID" value="RRV13466.1"/>
    <property type="molecule type" value="Genomic_DNA"/>
</dbReference>
<sequence>MLILLIVGFMAMASESANPPVWAGKDMDLHIRVFMVSSAYRLHRVVDYLPWYMPETYYSMMISVNGRLVVGAFNE</sequence>
<dbReference type="AlphaFoldDB" id="A0A427EA50"/>
<name>A0A427EA50_9GAMM</name>
<evidence type="ECO:0000313" key="2">
    <source>
        <dbReference type="Proteomes" id="UP000276506"/>
    </source>
</evidence>
<proteinExistence type="predicted"/>
<reference evidence="1 2" key="1">
    <citation type="submission" date="2018-10" db="EMBL/GenBank/DDBJ databases">
        <title>Transmission dynamics of multidrug resistant bacteria on intensive care unit surfaces.</title>
        <authorList>
            <person name="D'Souza A.W."/>
            <person name="Potter R.F."/>
            <person name="Wallace M."/>
            <person name="Shupe A."/>
            <person name="Patel S."/>
            <person name="Sun S."/>
            <person name="Gul D."/>
            <person name="Kwon J.H."/>
            <person name="Andleeb S."/>
            <person name="Burnham C.-A.D."/>
            <person name="Dantas G."/>
        </authorList>
    </citation>
    <scope>NUCLEOTIDE SEQUENCE [LARGE SCALE GENOMIC DNA]</scope>
    <source>
        <strain evidence="1 2">PX_177</strain>
    </source>
</reference>
<evidence type="ECO:0000313" key="1">
    <source>
        <dbReference type="EMBL" id="RRV13466.1"/>
    </source>
</evidence>
<dbReference type="Proteomes" id="UP000276506">
    <property type="component" value="Unassembled WGS sequence"/>
</dbReference>
<organism evidence="1 2">
    <name type="scientific">Stutzerimonas xanthomarina</name>
    <dbReference type="NCBI Taxonomy" id="271420"/>
    <lineage>
        <taxon>Bacteria</taxon>
        <taxon>Pseudomonadati</taxon>
        <taxon>Pseudomonadota</taxon>
        <taxon>Gammaproteobacteria</taxon>
        <taxon>Pseudomonadales</taxon>
        <taxon>Pseudomonadaceae</taxon>
        <taxon>Stutzerimonas</taxon>
    </lineage>
</organism>
<accession>A0A427EA50</accession>
<gene>
    <name evidence="1" type="ORF">EGJ28_07620</name>
</gene>